<accession>A0ABW7KMY5</accession>
<reference evidence="3 4" key="1">
    <citation type="submission" date="2024-10" db="EMBL/GenBank/DDBJ databases">
        <authorList>
            <person name="Riesco R."/>
        </authorList>
    </citation>
    <scope>NUCLEOTIDE SEQUENCE [LARGE SCALE GENOMIC DNA]</scope>
    <source>
        <strain evidence="2 3">NCIMB 15448</strain>
        <strain evidence="1 4">NCIMB 15450</strain>
    </source>
</reference>
<organism evidence="2 3">
    <name type="scientific">Antrihabitans spumae</name>
    <dbReference type="NCBI Taxonomy" id="3373370"/>
    <lineage>
        <taxon>Bacteria</taxon>
        <taxon>Bacillati</taxon>
        <taxon>Actinomycetota</taxon>
        <taxon>Actinomycetes</taxon>
        <taxon>Mycobacteriales</taxon>
        <taxon>Nocardiaceae</taxon>
        <taxon>Antrihabitans</taxon>
    </lineage>
</organism>
<dbReference type="EMBL" id="JBIMSN010000094">
    <property type="protein sequence ID" value="MFH5230880.1"/>
    <property type="molecule type" value="Genomic_DNA"/>
</dbReference>
<keyword evidence="4" id="KW-1185">Reference proteome</keyword>
<evidence type="ECO:0000313" key="3">
    <source>
        <dbReference type="Proteomes" id="UP001609176"/>
    </source>
</evidence>
<evidence type="ECO:0000313" key="4">
    <source>
        <dbReference type="Proteomes" id="UP001609219"/>
    </source>
</evidence>
<evidence type="ECO:0000313" key="1">
    <source>
        <dbReference type="EMBL" id="MFH5230880.1"/>
    </source>
</evidence>
<dbReference type="EMBL" id="JBIMSP010000013">
    <property type="protein sequence ID" value="MFH5242393.1"/>
    <property type="molecule type" value="Genomic_DNA"/>
</dbReference>
<protein>
    <submittedName>
        <fullName evidence="2">Uncharacterized protein</fullName>
    </submittedName>
</protein>
<dbReference type="Proteomes" id="UP001609219">
    <property type="component" value="Unassembled WGS sequence"/>
</dbReference>
<dbReference type="Proteomes" id="UP001609176">
    <property type="component" value="Unassembled WGS sequence"/>
</dbReference>
<comment type="caution">
    <text evidence="2">The sequence shown here is derived from an EMBL/GenBank/DDBJ whole genome shotgun (WGS) entry which is preliminary data.</text>
</comment>
<name>A0ABW7KMY5_9NOCA</name>
<gene>
    <name evidence="2" type="ORF">ACHIPV_10935</name>
    <name evidence="1" type="ORF">ACHIRB_20260</name>
</gene>
<dbReference type="RefSeq" id="WP_395124377.1">
    <property type="nucleotide sequence ID" value="NZ_JBIMSN010000094.1"/>
</dbReference>
<proteinExistence type="predicted"/>
<sequence length="53" mass="5831">MTEGNSRKALADLVGKDIDNDSLLEEAVRRAKREAAADSVEFFRHGQFGSHNA</sequence>
<evidence type="ECO:0000313" key="2">
    <source>
        <dbReference type="EMBL" id="MFH5242393.1"/>
    </source>
</evidence>